<dbReference type="InParanoid" id="D7FHL7"/>
<evidence type="ECO:0000313" key="4">
    <source>
        <dbReference type="Proteomes" id="UP000002630"/>
    </source>
</evidence>
<evidence type="ECO:0000256" key="1">
    <source>
        <dbReference type="SAM" id="MobiDB-lite"/>
    </source>
</evidence>
<proteinExistence type="predicted"/>
<dbReference type="OMA" id="AYLMEWY"/>
<keyword evidence="2" id="KW-0732">Signal</keyword>
<dbReference type="Proteomes" id="UP000002630">
    <property type="component" value="Linkage Group LG25"/>
</dbReference>
<gene>
    <name evidence="3" type="ORF">Esi_0109_0039</name>
</gene>
<keyword evidence="4" id="KW-1185">Reference proteome</keyword>
<name>D7FHL7_ECTSI</name>
<dbReference type="EMBL" id="FN649750">
    <property type="protein sequence ID" value="CBJ28574.1"/>
    <property type="molecule type" value="Genomic_DNA"/>
</dbReference>
<sequence>MVRIAVPAIHLVGCVLLLAKAGAEDPRPESCGVDVFPNDEFAVCNVGSSCRDEYNRANGTLNKMWPEETGIAPKRINGERNRVKLNEYQPVTVPKFTELGYKKEKLNPDTYAYLMEWYHGQMENKMPVTEKWALDNTYVNHWEVGTKMTTAPMRIHRRLYQDLLPVMEEWSGTKLKSTACYGVRHYYRGSILANHVDRVDTHVISAIINVEQPGEIIFYESASVIHGRPQAFQGSRFANIFVHFSPAEGWDVTANTVERAAKFGKTQKRQQESATDEKAKAA</sequence>
<feature type="compositionally biased region" description="Basic and acidic residues" evidence="1">
    <location>
        <begin position="269"/>
        <end position="282"/>
    </location>
</feature>
<organism evidence="3 4">
    <name type="scientific">Ectocarpus siliculosus</name>
    <name type="common">Brown alga</name>
    <name type="synonym">Conferva siliculosa</name>
    <dbReference type="NCBI Taxonomy" id="2880"/>
    <lineage>
        <taxon>Eukaryota</taxon>
        <taxon>Sar</taxon>
        <taxon>Stramenopiles</taxon>
        <taxon>Ochrophyta</taxon>
        <taxon>PX clade</taxon>
        <taxon>Phaeophyceae</taxon>
        <taxon>Ectocarpales</taxon>
        <taxon>Ectocarpaceae</taxon>
        <taxon>Ectocarpus</taxon>
    </lineage>
</organism>
<evidence type="ECO:0000256" key="2">
    <source>
        <dbReference type="SAM" id="SignalP"/>
    </source>
</evidence>
<dbReference type="OrthoDB" id="194358at2759"/>
<reference evidence="3 4" key="1">
    <citation type="journal article" date="2010" name="Nature">
        <title>The Ectocarpus genome and the independent evolution of multicellularity in brown algae.</title>
        <authorList>
            <person name="Cock J.M."/>
            <person name="Sterck L."/>
            <person name="Rouze P."/>
            <person name="Scornet D."/>
            <person name="Allen A.E."/>
            <person name="Amoutzias G."/>
            <person name="Anthouard V."/>
            <person name="Artiguenave F."/>
            <person name="Aury J.M."/>
            <person name="Badger J.H."/>
            <person name="Beszteri B."/>
            <person name="Billiau K."/>
            <person name="Bonnet E."/>
            <person name="Bothwell J.H."/>
            <person name="Bowler C."/>
            <person name="Boyen C."/>
            <person name="Brownlee C."/>
            <person name="Carrano C.J."/>
            <person name="Charrier B."/>
            <person name="Cho G.Y."/>
            <person name="Coelho S.M."/>
            <person name="Collen J."/>
            <person name="Corre E."/>
            <person name="Da Silva C."/>
            <person name="Delage L."/>
            <person name="Delaroque N."/>
            <person name="Dittami S.M."/>
            <person name="Doulbeau S."/>
            <person name="Elias M."/>
            <person name="Farnham G."/>
            <person name="Gachon C.M."/>
            <person name="Gschloessl B."/>
            <person name="Heesch S."/>
            <person name="Jabbari K."/>
            <person name="Jubin C."/>
            <person name="Kawai H."/>
            <person name="Kimura K."/>
            <person name="Kloareg B."/>
            <person name="Kupper F.C."/>
            <person name="Lang D."/>
            <person name="Le Bail A."/>
            <person name="Leblanc C."/>
            <person name="Lerouge P."/>
            <person name="Lohr M."/>
            <person name="Lopez P.J."/>
            <person name="Martens C."/>
            <person name="Maumus F."/>
            <person name="Michel G."/>
            <person name="Miranda-Saavedra D."/>
            <person name="Morales J."/>
            <person name="Moreau H."/>
            <person name="Motomura T."/>
            <person name="Nagasato C."/>
            <person name="Napoli C.A."/>
            <person name="Nelson D.R."/>
            <person name="Nyvall-Collen P."/>
            <person name="Peters A.F."/>
            <person name="Pommier C."/>
            <person name="Potin P."/>
            <person name="Poulain J."/>
            <person name="Quesneville H."/>
            <person name="Read B."/>
            <person name="Rensing S.A."/>
            <person name="Ritter A."/>
            <person name="Rousvoal S."/>
            <person name="Samanta M."/>
            <person name="Samson G."/>
            <person name="Schroeder D.C."/>
            <person name="Segurens B."/>
            <person name="Strittmatter M."/>
            <person name="Tonon T."/>
            <person name="Tregear J.W."/>
            <person name="Valentin K."/>
            <person name="von Dassow P."/>
            <person name="Yamagishi T."/>
            <person name="Van de Peer Y."/>
            <person name="Wincker P."/>
        </authorList>
    </citation>
    <scope>NUCLEOTIDE SEQUENCE [LARGE SCALE GENOMIC DNA]</scope>
    <source>
        <strain evidence="4">Ec32 / CCAP1310/4</strain>
    </source>
</reference>
<feature type="signal peptide" evidence="2">
    <location>
        <begin position="1"/>
        <end position="23"/>
    </location>
</feature>
<dbReference type="EMBL" id="FN647779">
    <property type="protein sequence ID" value="CBJ28574.1"/>
    <property type="molecule type" value="Genomic_DNA"/>
</dbReference>
<protein>
    <submittedName>
        <fullName evidence="3">Uncharacterized protein</fullName>
    </submittedName>
</protein>
<feature type="region of interest" description="Disordered" evidence="1">
    <location>
        <begin position="263"/>
        <end position="282"/>
    </location>
</feature>
<evidence type="ECO:0000313" key="3">
    <source>
        <dbReference type="EMBL" id="CBJ28574.1"/>
    </source>
</evidence>
<dbReference type="AlphaFoldDB" id="D7FHL7"/>
<accession>D7FHL7</accession>
<feature type="chain" id="PRO_5003095552" evidence="2">
    <location>
        <begin position="24"/>
        <end position="282"/>
    </location>
</feature>